<evidence type="ECO:0000313" key="1">
    <source>
        <dbReference type="EMBL" id="OGM93023.1"/>
    </source>
</evidence>
<dbReference type="EMBL" id="MGIS01000015">
    <property type="protein sequence ID" value="OGM93023.1"/>
    <property type="molecule type" value="Genomic_DNA"/>
</dbReference>
<comment type="caution">
    <text evidence="1">The sequence shown here is derived from an EMBL/GenBank/DDBJ whole genome shotgun (WGS) entry which is preliminary data.</text>
</comment>
<reference evidence="1 2" key="1">
    <citation type="journal article" date="2016" name="Nat. Commun.">
        <title>Thousands of microbial genomes shed light on interconnected biogeochemical processes in an aquifer system.</title>
        <authorList>
            <person name="Anantharaman K."/>
            <person name="Brown C.T."/>
            <person name="Hug L.A."/>
            <person name="Sharon I."/>
            <person name="Castelle C.J."/>
            <person name="Probst A.J."/>
            <person name="Thomas B.C."/>
            <person name="Singh A."/>
            <person name="Wilkins M.J."/>
            <person name="Karaoz U."/>
            <person name="Brodie E.L."/>
            <person name="Williams K.H."/>
            <person name="Hubbard S.S."/>
            <person name="Banfield J.F."/>
        </authorList>
    </citation>
    <scope>NUCLEOTIDE SEQUENCE [LARGE SCALE GENOMIC DNA]</scope>
</reference>
<dbReference type="AlphaFoldDB" id="A0A1F8DWW4"/>
<name>A0A1F8DWW4_9BACT</name>
<evidence type="ECO:0000313" key="2">
    <source>
        <dbReference type="Proteomes" id="UP000177011"/>
    </source>
</evidence>
<dbReference type="Proteomes" id="UP000177011">
    <property type="component" value="Unassembled WGS sequence"/>
</dbReference>
<sequence length="128" mass="14933">MLPYCMRAIMASSARANPGGTKTQRKNRYNPQGYAVMFLIDSNTEFFLNNRKAREDFFKLITIYKMLSDLRDIVFNRVKPRINMKKVPVNSFKPLIDLLKPFINTLKTARDNPCKIFNLTVDNPLNLR</sequence>
<organism evidence="1 2">
    <name type="scientific">Candidatus Wolfebacteria bacterium RIFCSPLOWO2_01_FULL_47_17b</name>
    <dbReference type="NCBI Taxonomy" id="1802558"/>
    <lineage>
        <taxon>Bacteria</taxon>
        <taxon>Candidatus Wolfeibacteriota</taxon>
    </lineage>
</organism>
<proteinExistence type="predicted"/>
<protein>
    <submittedName>
        <fullName evidence="1">Uncharacterized protein</fullName>
    </submittedName>
</protein>
<gene>
    <name evidence="1" type="ORF">A2935_03900</name>
</gene>
<accession>A0A1F8DWW4</accession>